<feature type="region of interest" description="Disordered" evidence="1">
    <location>
        <begin position="53"/>
        <end position="78"/>
    </location>
</feature>
<organism evidence="2 3">
    <name type="scientific">Triplophysa tibetana</name>
    <dbReference type="NCBI Taxonomy" id="1572043"/>
    <lineage>
        <taxon>Eukaryota</taxon>
        <taxon>Metazoa</taxon>
        <taxon>Chordata</taxon>
        <taxon>Craniata</taxon>
        <taxon>Vertebrata</taxon>
        <taxon>Euteleostomi</taxon>
        <taxon>Actinopterygii</taxon>
        <taxon>Neopterygii</taxon>
        <taxon>Teleostei</taxon>
        <taxon>Ostariophysi</taxon>
        <taxon>Cypriniformes</taxon>
        <taxon>Nemacheilidae</taxon>
        <taxon>Triplophysa</taxon>
    </lineage>
</organism>
<evidence type="ECO:0000313" key="3">
    <source>
        <dbReference type="Proteomes" id="UP000324632"/>
    </source>
</evidence>
<gene>
    <name evidence="2" type="ORF">E1301_Tti018624</name>
</gene>
<evidence type="ECO:0000313" key="2">
    <source>
        <dbReference type="EMBL" id="KAA0714570.1"/>
    </source>
</evidence>
<dbReference type="Proteomes" id="UP000324632">
    <property type="component" value="Chromosome 11"/>
</dbReference>
<dbReference type="EMBL" id="SOYY01000011">
    <property type="protein sequence ID" value="KAA0714570.1"/>
    <property type="molecule type" value="Genomic_DNA"/>
</dbReference>
<keyword evidence="3" id="KW-1185">Reference proteome</keyword>
<protein>
    <submittedName>
        <fullName evidence="2">Uncharacterized protein</fullName>
    </submittedName>
</protein>
<reference evidence="2 3" key="1">
    <citation type="journal article" date="2019" name="Mol. Ecol. Resour.">
        <title>Chromosome-level genome assembly of Triplophysa tibetana, a fish adapted to the harsh high-altitude environment of the Tibetan Plateau.</title>
        <authorList>
            <person name="Yang X."/>
            <person name="Liu H."/>
            <person name="Ma Z."/>
            <person name="Zou Y."/>
            <person name="Zou M."/>
            <person name="Mao Y."/>
            <person name="Li X."/>
            <person name="Wang H."/>
            <person name="Chen T."/>
            <person name="Wang W."/>
            <person name="Yang R."/>
        </authorList>
    </citation>
    <scope>NUCLEOTIDE SEQUENCE [LARGE SCALE GENOMIC DNA]</scope>
    <source>
        <strain evidence="2">TTIB1903HZAU</strain>
        <tissue evidence="2">Muscle</tissue>
    </source>
</reference>
<accession>A0A5A9NXK9</accession>
<proteinExistence type="predicted"/>
<evidence type="ECO:0000256" key="1">
    <source>
        <dbReference type="SAM" id="MobiDB-lite"/>
    </source>
</evidence>
<sequence length="103" mass="11256">MYGRRGGVSCGEVSGLGTGEVWLSGVFERCVSSLRTDNKLIYSRGAQLDPPFVCPGSENKTTGRGTDTTSPHLDTQDCTRKPQRDYLHHFPNCTFNKLPSGGF</sequence>
<name>A0A5A9NXK9_9TELE</name>
<feature type="compositionally biased region" description="Polar residues" evidence="1">
    <location>
        <begin position="58"/>
        <end position="73"/>
    </location>
</feature>
<dbReference type="AlphaFoldDB" id="A0A5A9NXK9"/>
<comment type="caution">
    <text evidence="2">The sequence shown here is derived from an EMBL/GenBank/DDBJ whole genome shotgun (WGS) entry which is preliminary data.</text>
</comment>